<keyword evidence="2" id="KW-1185">Reference proteome</keyword>
<organism evidence="1 2">
    <name type="scientific">Rhizobium gallicum bv. gallicum R602sp</name>
    <dbReference type="NCBI Taxonomy" id="1041138"/>
    <lineage>
        <taxon>Bacteria</taxon>
        <taxon>Pseudomonadati</taxon>
        <taxon>Pseudomonadota</taxon>
        <taxon>Alphaproteobacteria</taxon>
        <taxon>Hyphomicrobiales</taxon>
        <taxon>Rhizobiaceae</taxon>
        <taxon>Rhizobium/Agrobacterium group</taxon>
        <taxon>Rhizobium</taxon>
    </lineage>
</organism>
<accession>A0A0B4X2Y2</accession>
<evidence type="ECO:0000313" key="1">
    <source>
        <dbReference type="EMBL" id="AJD40917.1"/>
    </source>
</evidence>
<protein>
    <submittedName>
        <fullName evidence="1">Uncharacterized protein</fullName>
    </submittedName>
</protein>
<dbReference type="KEGG" id="rga:RGR602_CH01573"/>
<sequence>MTRSKPAATGSDVLAELKDRIIVSSKVHIVHVANSAMNYEAIATSQLGVVREAG</sequence>
<dbReference type="AlphaFoldDB" id="A0A0B4X2Y2"/>
<gene>
    <name evidence="1" type="ORF">RGR602_CH01573</name>
</gene>
<evidence type="ECO:0000313" key="2">
    <source>
        <dbReference type="Proteomes" id="UP000031368"/>
    </source>
</evidence>
<dbReference type="HOGENOM" id="CLU_3047273_0_0_5"/>
<dbReference type="Proteomes" id="UP000031368">
    <property type="component" value="Chromosome"/>
</dbReference>
<dbReference type="EMBL" id="CP006877">
    <property type="protein sequence ID" value="AJD40917.1"/>
    <property type="molecule type" value="Genomic_DNA"/>
</dbReference>
<reference evidence="1 2" key="1">
    <citation type="submission" date="2013-11" db="EMBL/GenBank/DDBJ databases">
        <title>Complete genome sequence of Rhizobium gallicum bv. gallicum R602.</title>
        <authorList>
            <person name="Bustos P."/>
            <person name="Santamaria R.I."/>
            <person name="Lozano L."/>
            <person name="Acosta J.L."/>
            <person name="Ormeno-Orrillo E."/>
            <person name="Rogel M.A."/>
            <person name="Romero D."/>
            <person name="Cevallos M.A."/>
            <person name="Martinez-Romero E."/>
            <person name="Gonzalez V."/>
        </authorList>
    </citation>
    <scope>NUCLEOTIDE SEQUENCE [LARGE SCALE GENOMIC DNA]</scope>
    <source>
        <strain evidence="1 2">R602</strain>
    </source>
</reference>
<proteinExistence type="predicted"/>
<name>A0A0B4X2Y2_9HYPH</name>